<gene>
    <name evidence="1" type="ORF">FA15DRAFT_671444</name>
</gene>
<evidence type="ECO:0000313" key="1">
    <source>
        <dbReference type="EMBL" id="TFK22551.1"/>
    </source>
</evidence>
<keyword evidence="2" id="KW-1185">Reference proteome</keyword>
<proteinExistence type="predicted"/>
<dbReference type="EMBL" id="ML210238">
    <property type="protein sequence ID" value="TFK22551.1"/>
    <property type="molecule type" value="Genomic_DNA"/>
</dbReference>
<organism evidence="1 2">
    <name type="scientific">Coprinopsis marcescibilis</name>
    <name type="common">Agaric fungus</name>
    <name type="synonym">Psathyrella marcescibilis</name>
    <dbReference type="NCBI Taxonomy" id="230819"/>
    <lineage>
        <taxon>Eukaryota</taxon>
        <taxon>Fungi</taxon>
        <taxon>Dikarya</taxon>
        <taxon>Basidiomycota</taxon>
        <taxon>Agaricomycotina</taxon>
        <taxon>Agaricomycetes</taxon>
        <taxon>Agaricomycetidae</taxon>
        <taxon>Agaricales</taxon>
        <taxon>Agaricineae</taxon>
        <taxon>Psathyrellaceae</taxon>
        <taxon>Coprinopsis</taxon>
    </lineage>
</organism>
<evidence type="ECO:0000313" key="2">
    <source>
        <dbReference type="Proteomes" id="UP000307440"/>
    </source>
</evidence>
<accession>A0A5C3KPT6</accession>
<sequence>MHLVPRSHSRRFFSKLERCKRDMGTATDYDAGTSTTAQLSVCVLHLHPILFSFMAPYAYPGPHHRHPRAGLPRPHIPIPSAHAPGLPRKPHPRRLQAVLRVVQLLRDLYRPTCKGAVLRVGGGAACVFYSRHLDYFGTHLMGTGESLRLLIRALD</sequence>
<protein>
    <submittedName>
        <fullName evidence="1">Uncharacterized protein</fullName>
    </submittedName>
</protein>
<reference evidence="1 2" key="1">
    <citation type="journal article" date="2019" name="Nat. Ecol. Evol.">
        <title>Megaphylogeny resolves global patterns of mushroom evolution.</title>
        <authorList>
            <person name="Varga T."/>
            <person name="Krizsan K."/>
            <person name="Foldi C."/>
            <person name="Dima B."/>
            <person name="Sanchez-Garcia M."/>
            <person name="Sanchez-Ramirez S."/>
            <person name="Szollosi G.J."/>
            <person name="Szarkandi J.G."/>
            <person name="Papp V."/>
            <person name="Albert L."/>
            <person name="Andreopoulos W."/>
            <person name="Angelini C."/>
            <person name="Antonin V."/>
            <person name="Barry K.W."/>
            <person name="Bougher N.L."/>
            <person name="Buchanan P."/>
            <person name="Buyck B."/>
            <person name="Bense V."/>
            <person name="Catcheside P."/>
            <person name="Chovatia M."/>
            <person name="Cooper J."/>
            <person name="Damon W."/>
            <person name="Desjardin D."/>
            <person name="Finy P."/>
            <person name="Geml J."/>
            <person name="Haridas S."/>
            <person name="Hughes K."/>
            <person name="Justo A."/>
            <person name="Karasinski D."/>
            <person name="Kautmanova I."/>
            <person name="Kiss B."/>
            <person name="Kocsube S."/>
            <person name="Kotiranta H."/>
            <person name="LaButti K.M."/>
            <person name="Lechner B.E."/>
            <person name="Liimatainen K."/>
            <person name="Lipzen A."/>
            <person name="Lukacs Z."/>
            <person name="Mihaltcheva S."/>
            <person name="Morgado L.N."/>
            <person name="Niskanen T."/>
            <person name="Noordeloos M.E."/>
            <person name="Ohm R.A."/>
            <person name="Ortiz-Santana B."/>
            <person name="Ovrebo C."/>
            <person name="Racz N."/>
            <person name="Riley R."/>
            <person name="Savchenko A."/>
            <person name="Shiryaev A."/>
            <person name="Soop K."/>
            <person name="Spirin V."/>
            <person name="Szebenyi C."/>
            <person name="Tomsovsky M."/>
            <person name="Tulloss R.E."/>
            <person name="Uehling J."/>
            <person name="Grigoriev I.V."/>
            <person name="Vagvolgyi C."/>
            <person name="Papp T."/>
            <person name="Martin F.M."/>
            <person name="Miettinen O."/>
            <person name="Hibbett D.S."/>
            <person name="Nagy L.G."/>
        </authorList>
    </citation>
    <scope>NUCLEOTIDE SEQUENCE [LARGE SCALE GENOMIC DNA]</scope>
    <source>
        <strain evidence="1 2">CBS 121175</strain>
    </source>
</reference>
<name>A0A5C3KPT6_COPMA</name>
<dbReference type="Proteomes" id="UP000307440">
    <property type="component" value="Unassembled WGS sequence"/>
</dbReference>
<dbReference type="AlphaFoldDB" id="A0A5C3KPT6"/>